<evidence type="ECO:0000313" key="1">
    <source>
        <dbReference type="EMBL" id="OVA02972.1"/>
    </source>
</evidence>
<comment type="caution">
    <text evidence="1">The sequence shown here is derived from an EMBL/GenBank/DDBJ whole genome shotgun (WGS) entry which is preliminary data.</text>
</comment>
<dbReference type="AlphaFoldDB" id="A0A200PXM1"/>
<accession>A0A200PXM1</accession>
<dbReference type="InParanoid" id="A0A200PXM1"/>
<name>A0A200PXM1_MACCD</name>
<gene>
    <name evidence="1" type="ORF">BVC80_8755g19</name>
</gene>
<evidence type="ECO:0000313" key="2">
    <source>
        <dbReference type="Proteomes" id="UP000195402"/>
    </source>
</evidence>
<dbReference type="Proteomes" id="UP000195402">
    <property type="component" value="Unassembled WGS sequence"/>
</dbReference>
<sequence>MTPFLDKFFPEVYRKDIRGSTNSAANHSILPQTLRSKDLYASWWYNFTPRSQARLRGQASKAAASGPQIFGAP</sequence>
<dbReference type="EMBL" id="MVGT01003944">
    <property type="protein sequence ID" value="OVA02972.1"/>
    <property type="molecule type" value="Genomic_DNA"/>
</dbReference>
<reference evidence="1 2" key="1">
    <citation type="journal article" date="2017" name="Mol. Plant">
        <title>The Genome of Medicinal Plant Macleaya cordata Provides New Insights into Benzylisoquinoline Alkaloids Metabolism.</title>
        <authorList>
            <person name="Liu X."/>
            <person name="Liu Y."/>
            <person name="Huang P."/>
            <person name="Ma Y."/>
            <person name="Qing Z."/>
            <person name="Tang Q."/>
            <person name="Cao H."/>
            <person name="Cheng P."/>
            <person name="Zheng Y."/>
            <person name="Yuan Z."/>
            <person name="Zhou Y."/>
            <person name="Liu J."/>
            <person name="Tang Z."/>
            <person name="Zhuo Y."/>
            <person name="Zhang Y."/>
            <person name="Yu L."/>
            <person name="Huang J."/>
            <person name="Yang P."/>
            <person name="Peng Q."/>
            <person name="Zhang J."/>
            <person name="Jiang W."/>
            <person name="Zhang Z."/>
            <person name="Lin K."/>
            <person name="Ro D.K."/>
            <person name="Chen X."/>
            <person name="Xiong X."/>
            <person name="Shang Y."/>
            <person name="Huang S."/>
            <person name="Zeng J."/>
        </authorList>
    </citation>
    <scope>NUCLEOTIDE SEQUENCE [LARGE SCALE GENOMIC DNA]</scope>
    <source>
        <strain evidence="2">cv. BLH2017</strain>
        <tissue evidence="1">Root</tissue>
    </source>
</reference>
<proteinExistence type="predicted"/>
<keyword evidence="2" id="KW-1185">Reference proteome</keyword>
<organism evidence="1 2">
    <name type="scientific">Macleaya cordata</name>
    <name type="common">Five-seeded plume-poppy</name>
    <name type="synonym">Bocconia cordata</name>
    <dbReference type="NCBI Taxonomy" id="56857"/>
    <lineage>
        <taxon>Eukaryota</taxon>
        <taxon>Viridiplantae</taxon>
        <taxon>Streptophyta</taxon>
        <taxon>Embryophyta</taxon>
        <taxon>Tracheophyta</taxon>
        <taxon>Spermatophyta</taxon>
        <taxon>Magnoliopsida</taxon>
        <taxon>Ranunculales</taxon>
        <taxon>Papaveraceae</taxon>
        <taxon>Papaveroideae</taxon>
        <taxon>Macleaya</taxon>
    </lineage>
</organism>
<protein>
    <submittedName>
        <fullName evidence="1">Uncharacterized protein</fullName>
    </submittedName>
</protein>